<dbReference type="EMBL" id="MW018138">
    <property type="protein sequence ID" value="QPB44519.1"/>
    <property type="molecule type" value="Genomic_DNA"/>
</dbReference>
<dbReference type="KEGG" id="vg:80543715"/>
<proteinExistence type="predicted"/>
<sequence>MEGESVYERIKKELFPLGWDYEQEDHFYIIMVECDYEYAEHVMPVPYDGVSQSIAKAAICMLEQDDPSIPGDYWVAFSRACSDPSACAVCVRREEELEAAAKGFFLARARERAALGPTTKAQKDAAFAEWETELGRQGLD</sequence>
<organism evidence="1 2">
    <name type="scientific">Medusavirus stheno T3</name>
    <dbReference type="NCBI Taxonomy" id="3069717"/>
    <lineage>
        <taxon>Viruses</taxon>
        <taxon>Varidnaviria</taxon>
        <taxon>Bamfordvirae</taxon>
        <taxon>Nucleocytoviricota</taxon>
        <taxon>Megaviricetes</taxon>
        <taxon>Mamonoviridae</taxon>
        <taxon>Medusavirus</taxon>
        <taxon>Medusavirus sthenus</taxon>
    </lineage>
</organism>
<keyword evidence="2" id="KW-1185">Reference proteome</keyword>
<accession>A0A7S7YEW2</accession>
<evidence type="ECO:0000313" key="2">
    <source>
        <dbReference type="Proteomes" id="UP001162098"/>
    </source>
</evidence>
<dbReference type="Proteomes" id="UP001162098">
    <property type="component" value="Segment"/>
</dbReference>
<name>A0A7S7YEW2_9VIRU</name>
<protein>
    <submittedName>
        <fullName evidence="1">Uncharacterized protein</fullName>
    </submittedName>
</protein>
<evidence type="ECO:0000313" key="1">
    <source>
        <dbReference type="EMBL" id="QPB44519.1"/>
    </source>
</evidence>
<reference evidence="1 2" key="1">
    <citation type="submission" date="2020-09" db="EMBL/GenBank/DDBJ databases">
        <authorList>
            <person name="Zhang R."/>
            <person name="Garcia K."/>
            <person name="Ogata H."/>
        </authorList>
    </citation>
    <scope>NUCLEOTIDE SEQUENCE [LARGE SCALE GENOMIC DNA]</scope>
    <source>
        <strain evidence="2">stheno</strain>
    </source>
</reference>